<dbReference type="Pfam" id="PF13385">
    <property type="entry name" value="Laminin_G_3"/>
    <property type="match status" value="1"/>
</dbReference>
<feature type="transmembrane region" description="Helical" evidence="1">
    <location>
        <begin position="1480"/>
        <end position="1500"/>
    </location>
</feature>
<feature type="signal peptide" evidence="2">
    <location>
        <begin position="1"/>
        <end position="17"/>
    </location>
</feature>
<feature type="transmembrane region" description="Helical" evidence="1">
    <location>
        <begin position="1512"/>
        <end position="1532"/>
    </location>
</feature>
<keyword evidence="4" id="KW-1185">Reference proteome</keyword>
<sequence length="1612" mass="180893">MVRVLLLALFYLGFVSGDFIWFDYEDFDNRTISFNISVRDENNNIIQIDDLVIYVSRDPSETSEGPGWKVLTKSGKASNYIEVWCVGVFTLVADSPGYISGTSSIFNRTDNDGCYPHQISVSPISIVTNQDIFISANITYNTIKYITGKSFELIELGGDEIIGTSIFGSNPGYISTNITFWKTGIKKVLAVFHSYYVRMFIIVVDCSKIMEITFPYGLPTHSMMKFTVYVRILDINSLILVTTGTYAISISSRPNEIFSVTKNSVSGTATLEGIYFTKGGEFYATANANNICAGVSGQVEVEDTTLKISFTSALPNNTASVFSVFVEVYNINYSIKYTDGSYLIQIYSEPLGLLLGSGTTISGGVNIGSMSIASEGIFTLKASSLGFLDGYSEEFLIDNLFLCLSLLQTPLTTQDKFTAIVKIYNNNDCTDLYSDTPFIISLSINSPGILLGTLSGTSVNGTLSLVNLGISKEGQFNLQANGNNLVSSNLISTSIKNYYLKVNFPIGFVSYKQPTYVENNFQINIQVYSDSLKTVIETSKTFLVNLALNPIGIFSGITSGQTTNGYIFFNNVQILTDNKYSIVAYGTGLMNESSTNFQVVKIYFDWSISVNASNDIIINLDEVIIENLKIEDFLLTFSTSFKIYSKLFGDNRQNYTISLYPTQTLPPDTSCTLEVIKENVRTTIKFLNSKKIKLTLNPFVIECNTSEYYDVFMKECFDCDETCLECTGSAYYECSKCSFIFFQDICLSACPLGYIETLYQCEPDDSKVHILSFRFKGGGNIFYDDIYSLSAIKSSNSDSRRRLMDTLPFAAYLRGVYFPGQSALKIDFIKQVLFSRSFSIALWIKPENSNGILITKYSQSKPILKCILENSYPSVFIEIDNTIYNMTSTQPLKTNWNHLVIAYDELLGLYIILNNIEQGPSFFTTIPFADRSDSFLLIGADISYENTYIGFIYNLDFYRIKPNVAELTSSQCKGCSFCPNSGICLPLCIIGQYLDTSTNKCESCPEECPDVCKSSNICELCIDDYCLSCKDYNISSCVQCTPELEVINYLCYPCTSGYYYSYSTTHCELCIGLCMTCSSETTCMTCKENSSLNSQSECVCDFGYTLFEKCERNKFNVAFTVKQENVACLIFDEDLITPLENSQLEVSIDGKKVSFTIYYNVLSTYYITPEIPIKVTKNSNLSIMILSNLISKNNALFESRILIASLFISDEVIAEKKLDSKAKDASDTAVTGKTAGVSVAIGVSFLNLDPSSFFDFMNTAEMFYAVYLMNLKINKILLEFLIGLRTQGMLPNVYAYTVKVDKGVKMPDKFKNLGFESNLVLINGGGQFTALTIFIALLFLLDKFSKIERLKSRLEQYKKLFKYSIFLRFWLQTYFELAISCTFGLKYNEFANSTQIIDAMICLLVIGLQIFVLGVMLFAIFKRNKLTDEIIIKEFEGKYATFFEDFKSTGLSMWIFYILYILRRTLLVLSYLYISDGSLQLAICISICLSVISKQIPLYVLICKNFKYNSQIAYHFFNELTIASFYSIVLVSEVNEKTIMSENTAYICINIIIAAWALNVLSSFAGIAKNIIIIIRKFISKRNHKTNLAKIVPENNIAMNTTAKYPLEITDL</sequence>
<feature type="transmembrane region" description="Helical" evidence="1">
    <location>
        <begin position="1397"/>
        <end position="1421"/>
    </location>
</feature>
<dbReference type="InterPro" id="IPR013320">
    <property type="entry name" value="ConA-like_dom_sf"/>
</dbReference>
<dbReference type="Gene3D" id="2.10.220.10">
    <property type="entry name" value="Hormone Receptor, Insulin-like Growth Factor Receptor 1, Chain A, domain 2"/>
    <property type="match status" value="1"/>
</dbReference>
<dbReference type="SUPFAM" id="SSF57184">
    <property type="entry name" value="Growth factor receptor domain"/>
    <property type="match status" value="2"/>
</dbReference>
<evidence type="ECO:0000256" key="1">
    <source>
        <dbReference type="SAM" id="Phobius"/>
    </source>
</evidence>
<keyword evidence="1" id="KW-0812">Transmembrane</keyword>
<feature type="transmembrane region" description="Helical" evidence="1">
    <location>
        <begin position="1544"/>
        <end position="1575"/>
    </location>
</feature>
<feature type="transmembrane region" description="Helical" evidence="1">
    <location>
        <begin position="1454"/>
        <end position="1474"/>
    </location>
</feature>
<dbReference type="CDD" id="cd00064">
    <property type="entry name" value="FU"/>
    <property type="match status" value="1"/>
</dbReference>
<evidence type="ECO:0000256" key="2">
    <source>
        <dbReference type="SAM" id="SignalP"/>
    </source>
</evidence>
<dbReference type="InterPro" id="IPR009030">
    <property type="entry name" value="Growth_fac_rcpt_cys_sf"/>
</dbReference>
<proteinExistence type="predicted"/>
<dbReference type="Proteomes" id="UP000187209">
    <property type="component" value="Unassembled WGS sequence"/>
</dbReference>
<gene>
    <name evidence="3" type="ORF">SteCoe_11262</name>
</gene>
<keyword evidence="1" id="KW-1133">Transmembrane helix</keyword>
<organism evidence="3 4">
    <name type="scientific">Stentor coeruleus</name>
    <dbReference type="NCBI Taxonomy" id="5963"/>
    <lineage>
        <taxon>Eukaryota</taxon>
        <taxon>Sar</taxon>
        <taxon>Alveolata</taxon>
        <taxon>Ciliophora</taxon>
        <taxon>Postciliodesmatophora</taxon>
        <taxon>Heterotrichea</taxon>
        <taxon>Heterotrichida</taxon>
        <taxon>Stentoridae</taxon>
        <taxon>Stentor</taxon>
    </lineage>
</organism>
<dbReference type="SUPFAM" id="SSF49899">
    <property type="entry name" value="Concanavalin A-like lectins/glucanases"/>
    <property type="match status" value="1"/>
</dbReference>
<keyword evidence="2" id="KW-0732">Signal</keyword>
<evidence type="ECO:0000313" key="3">
    <source>
        <dbReference type="EMBL" id="OMJ87112.1"/>
    </source>
</evidence>
<dbReference type="Gene3D" id="2.60.120.200">
    <property type="match status" value="1"/>
</dbReference>
<accession>A0A1R2CDN6</accession>
<feature type="chain" id="PRO_5012458410" description="TNFR-Cys domain-containing protein" evidence="2">
    <location>
        <begin position="18"/>
        <end position="1612"/>
    </location>
</feature>
<dbReference type="SMART" id="SM00261">
    <property type="entry name" value="FU"/>
    <property type="match status" value="3"/>
</dbReference>
<dbReference type="EMBL" id="MPUH01000186">
    <property type="protein sequence ID" value="OMJ87112.1"/>
    <property type="molecule type" value="Genomic_DNA"/>
</dbReference>
<evidence type="ECO:0000313" key="4">
    <source>
        <dbReference type="Proteomes" id="UP000187209"/>
    </source>
</evidence>
<reference evidence="3 4" key="1">
    <citation type="submission" date="2016-11" db="EMBL/GenBank/DDBJ databases">
        <title>The macronuclear genome of Stentor coeruleus: a giant cell with tiny introns.</title>
        <authorList>
            <person name="Slabodnick M."/>
            <person name="Ruby J.G."/>
            <person name="Reiff S.B."/>
            <person name="Swart E.C."/>
            <person name="Gosai S."/>
            <person name="Prabakaran S."/>
            <person name="Witkowska E."/>
            <person name="Larue G.E."/>
            <person name="Fisher S."/>
            <person name="Freeman R.M."/>
            <person name="Gunawardena J."/>
            <person name="Chu W."/>
            <person name="Stover N.A."/>
            <person name="Gregory B.D."/>
            <person name="Nowacki M."/>
            <person name="Derisi J."/>
            <person name="Roy S.W."/>
            <person name="Marshall W.F."/>
            <person name="Sood P."/>
        </authorList>
    </citation>
    <scope>NUCLEOTIDE SEQUENCE [LARGE SCALE GENOMIC DNA]</scope>
    <source>
        <strain evidence="3">WM001</strain>
    </source>
</reference>
<comment type="caution">
    <text evidence="3">The sequence shown here is derived from an EMBL/GenBank/DDBJ whole genome shotgun (WGS) entry which is preliminary data.</text>
</comment>
<name>A0A1R2CDN6_9CILI</name>
<dbReference type="OrthoDB" id="327167at2759"/>
<dbReference type="InterPro" id="IPR006212">
    <property type="entry name" value="Furin_repeat"/>
</dbReference>
<feature type="transmembrane region" description="Helical" evidence="1">
    <location>
        <begin position="1319"/>
        <end position="1340"/>
    </location>
</feature>
<keyword evidence="1" id="KW-0472">Membrane</keyword>
<protein>
    <recommendedName>
        <fullName evidence="5">TNFR-Cys domain-containing protein</fullName>
    </recommendedName>
</protein>
<evidence type="ECO:0008006" key="5">
    <source>
        <dbReference type="Google" id="ProtNLM"/>
    </source>
</evidence>